<organism evidence="1 2">
    <name type="scientific">Smittium megazygosporum</name>
    <dbReference type="NCBI Taxonomy" id="133381"/>
    <lineage>
        <taxon>Eukaryota</taxon>
        <taxon>Fungi</taxon>
        <taxon>Fungi incertae sedis</taxon>
        <taxon>Zoopagomycota</taxon>
        <taxon>Kickxellomycotina</taxon>
        <taxon>Harpellomycetes</taxon>
        <taxon>Harpellales</taxon>
        <taxon>Legeriomycetaceae</taxon>
        <taxon>Smittium</taxon>
    </lineage>
</organism>
<dbReference type="Proteomes" id="UP000245609">
    <property type="component" value="Unassembled WGS sequence"/>
</dbReference>
<protein>
    <submittedName>
        <fullName evidence="1">Uncharacterized protein</fullName>
    </submittedName>
</protein>
<accession>A0A2T9Z7Z4</accession>
<evidence type="ECO:0000313" key="2">
    <source>
        <dbReference type="Proteomes" id="UP000245609"/>
    </source>
</evidence>
<feature type="non-terminal residue" evidence="1">
    <location>
        <position position="1"/>
    </location>
</feature>
<evidence type="ECO:0000313" key="1">
    <source>
        <dbReference type="EMBL" id="PVV00718.1"/>
    </source>
</evidence>
<gene>
    <name evidence="1" type="ORF">BB560_004888</name>
</gene>
<reference evidence="1 2" key="1">
    <citation type="journal article" date="2018" name="MBio">
        <title>Comparative Genomics Reveals the Core Gene Toolbox for the Fungus-Insect Symbiosis.</title>
        <authorList>
            <person name="Wang Y."/>
            <person name="Stata M."/>
            <person name="Wang W."/>
            <person name="Stajich J.E."/>
            <person name="White M.M."/>
            <person name="Moncalvo J.M."/>
        </authorList>
    </citation>
    <scope>NUCLEOTIDE SEQUENCE [LARGE SCALE GENOMIC DNA]</scope>
    <source>
        <strain evidence="1 2">SC-DP-2</strain>
    </source>
</reference>
<name>A0A2T9Z7Z4_9FUNG</name>
<keyword evidence="2" id="KW-1185">Reference proteome</keyword>
<sequence length="50" mass="6077">KQDYGIFLFVGELCERWDDFTENEPNEEHFRRQKPCLVYRQPSLIMSITP</sequence>
<comment type="caution">
    <text evidence="1">The sequence shown here is derived from an EMBL/GenBank/DDBJ whole genome shotgun (WGS) entry which is preliminary data.</text>
</comment>
<dbReference type="AlphaFoldDB" id="A0A2T9Z7Z4"/>
<feature type="non-terminal residue" evidence="1">
    <location>
        <position position="50"/>
    </location>
</feature>
<proteinExistence type="predicted"/>
<dbReference type="EMBL" id="MBFS01001692">
    <property type="protein sequence ID" value="PVV00718.1"/>
    <property type="molecule type" value="Genomic_DNA"/>
</dbReference>